<proteinExistence type="predicted"/>
<dbReference type="RefSeq" id="WP_381020771.1">
    <property type="nucleotide sequence ID" value="NZ_JBHSNY010000004.1"/>
</dbReference>
<accession>A0ABW0UM94</accession>
<gene>
    <name evidence="1" type="ORF">ACFPZJ_13080</name>
</gene>
<reference evidence="2" key="1">
    <citation type="journal article" date="2019" name="Int. J. Syst. Evol. Microbiol.">
        <title>The Global Catalogue of Microorganisms (GCM) 10K type strain sequencing project: providing services to taxonomists for standard genome sequencing and annotation.</title>
        <authorList>
            <consortium name="The Broad Institute Genomics Platform"/>
            <consortium name="The Broad Institute Genome Sequencing Center for Infectious Disease"/>
            <person name="Wu L."/>
            <person name="Ma J."/>
        </authorList>
    </citation>
    <scope>NUCLEOTIDE SEQUENCE [LARGE SCALE GENOMIC DNA]</scope>
    <source>
        <strain evidence="2">CGMCC 4.7248</strain>
    </source>
</reference>
<dbReference type="EMBL" id="JBHSNY010000004">
    <property type="protein sequence ID" value="MFC5634693.1"/>
    <property type="molecule type" value="Genomic_DNA"/>
</dbReference>
<evidence type="ECO:0000313" key="2">
    <source>
        <dbReference type="Proteomes" id="UP001596154"/>
    </source>
</evidence>
<dbReference type="Proteomes" id="UP001596154">
    <property type="component" value="Unassembled WGS sequence"/>
</dbReference>
<sequence length="68" mass="7071">MTDPLHTALAAAFAPHGITDPAAITAAAEAAVAVLGRDRCTCRGTVHDEHHHTAVDGCPWCAQRREGA</sequence>
<protein>
    <submittedName>
        <fullName evidence="1">Uncharacterized protein</fullName>
    </submittedName>
</protein>
<name>A0ABW0UM94_9ACTN</name>
<evidence type="ECO:0000313" key="1">
    <source>
        <dbReference type="EMBL" id="MFC5634693.1"/>
    </source>
</evidence>
<comment type="caution">
    <text evidence="1">The sequence shown here is derived from an EMBL/GenBank/DDBJ whole genome shotgun (WGS) entry which is preliminary data.</text>
</comment>
<keyword evidence="2" id="KW-1185">Reference proteome</keyword>
<organism evidence="1 2">
    <name type="scientific">Streptomyces bullii</name>
    <dbReference type="NCBI Taxonomy" id="349910"/>
    <lineage>
        <taxon>Bacteria</taxon>
        <taxon>Bacillati</taxon>
        <taxon>Actinomycetota</taxon>
        <taxon>Actinomycetes</taxon>
        <taxon>Kitasatosporales</taxon>
        <taxon>Streptomycetaceae</taxon>
        <taxon>Streptomyces</taxon>
    </lineage>
</organism>